<keyword evidence="3" id="KW-0547">Nucleotide-binding</keyword>
<comment type="similarity">
    <text evidence="1">Belongs to the FGGY kinase family.</text>
</comment>
<keyword evidence="5" id="KW-0067">ATP-binding</keyword>
<evidence type="ECO:0000256" key="7">
    <source>
        <dbReference type="ARBA" id="ARBA00023308"/>
    </source>
</evidence>
<dbReference type="EMBL" id="DVLC01000084">
    <property type="protein sequence ID" value="HIT47090.1"/>
    <property type="molecule type" value="Genomic_DNA"/>
</dbReference>
<evidence type="ECO:0000259" key="9">
    <source>
        <dbReference type="Pfam" id="PF02782"/>
    </source>
</evidence>
<dbReference type="InterPro" id="IPR018485">
    <property type="entry name" value="FGGY_C"/>
</dbReference>
<reference evidence="10" key="1">
    <citation type="submission" date="2020-10" db="EMBL/GenBank/DDBJ databases">
        <authorList>
            <person name="Gilroy R."/>
        </authorList>
    </citation>
    <scope>NUCLEOTIDE SEQUENCE</scope>
    <source>
        <strain evidence="10">ChiHecec2B26-709</strain>
    </source>
</reference>
<dbReference type="SUPFAM" id="SSF53067">
    <property type="entry name" value="Actin-like ATPase domain"/>
    <property type="match status" value="2"/>
</dbReference>
<gene>
    <name evidence="10" type="ORF">IAC35_04450</name>
</gene>
<dbReference type="Gene3D" id="3.30.420.40">
    <property type="match status" value="2"/>
</dbReference>
<keyword evidence="2" id="KW-0808">Transferase</keyword>
<dbReference type="PIRSF" id="PIRSF000538">
    <property type="entry name" value="GlpK"/>
    <property type="match status" value="1"/>
</dbReference>
<dbReference type="InterPro" id="IPR043129">
    <property type="entry name" value="ATPase_NBD"/>
</dbReference>
<dbReference type="GO" id="GO:0008993">
    <property type="term" value="F:rhamnulokinase activity"/>
    <property type="evidence" value="ECO:0007669"/>
    <property type="project" value="InterPro"/>
</dbReference>
<sequence>MSSIRTYLAVDLGATSGRTILASYDGNKVDMRELTRFKHPMIPLGGHLFWDLPYLYNEIVKAITMTVKEGIKIESIGIDSWGCDFAFFGKDGELLGLPYCYRDPHTDGAIERYMKMHDKREIYEMTGIQFMEFNSLFQLDTMRHNGCSALADADKILFIPDALTFMLTGKAICEYTVASTSQLLDPNTRDLDKSLLKSIGLQREQFGEMTEPGTVVGPLTKQLQEVTGLGPEVNVVAIASHDTASAVAAVPAKDANFAYLSCGTWSLMGIESPHPIITDESYKQNFTNEGGIEGTTRFLKNICGLWLFEQCRPEFKDVPEDIVELTALCETTRFASIINPDDPSFAHPASMTKAIDDYCEKTGQIAPRTPAEYIRCIYKSLAHRYTAIIELLRQMSPVEIKCLHVIGGGSKNRHLMQFTADALQMPVICGPTEGTALGNVLMQIKAQGLVNSLPDMRKIVAHSVELTEYHPNN</sequence>
<protein>
    <submittedName>
        <fullName evidence="10">Rhamnulokinase</fullName>
    </submittedName>
</protein>
<dbReference type="InterPro" id="IPR013449">
    <property type="entry name" value="Rhamnulokinase"/>
</dbReference>
<dbReference type="CDD" id="cd07771">
    <property type="entry name" value="ASKHA_NBD_FGGY_RhaB-like"/>
    <property type="match status" value="1"/>
</dbReference>
<evidence type="ECO:0000256" key="3">
    <source>
        <dbReference type="ARBA" id="ARBA00022741"/>
    </source>
</evidence>
<feature type="domain" description="Carbohydrate kinase FGGY C-terminal" evidence="9">
    <location>
        <begin position="258"/>
        <end position="445"/>
    </location>
</feature>
<dbReference type="GO" id="GO:0005829">
    <property type="term" value="C:cytosol"/>
    <property type="evidence" value="ECO:0007669"/>
    <property type="project" value="TreeGrafter"/>
</dbReference>
<evidence type="ECO:0000256" key="5">
    <source>
        <dbReference type="ARBA" id="ARBA00022840"/>
    </source>
</evidence>
<evidence type="ECO:0000259" key="8">
    <source>
        <dbReference type="Pfam" id="PF00370"/>
    </source>
</evidence>
<dbReference type="GO" id="GO:0004370">
    <property type="term" value="F:glycerol kinase activity"/>
    <property type="evidence" value="ECO:0007669"/>
    <property type="project" value="TreeGrafter"/>
</dbReference>
<dbReference type="Proteomes" id="UP000886881">
    <property type="component" value="Unassembled WGS sequence"/>
</dbReference>
<keyword evidence="6" id="KW-1015">Disulfide bond</keyword>
<dbReference type="Pfam" id="PF00370">
    <property type="entry name" value="FGGY_N"/>
    <property type="match status" value="1"/>
</dbReference>
<evidence type="ECO:0000256" key="6">
    <source>
        <dbReference type="ARBA" id="ARBA00023157"/>
    </source>
</evidence>
<dbReference type="PANTHER" id="PTHR10196">
    <property type="entry name" value="SUGAR KINASE"/>
    <property type="match status" value="1"/>
</dbReference>
<dbReference type="Pfam" id="PF02782">
    <property type="entry name" value="FGGY_C"/>
    <property type="match status" value="1"/>
</dbReference>
<name>A0A9D1GP44_9BACT</name>
<keyword evidence="4" id="KW-0418">Kinase</keyword>
<dbReference type="GO" id="GO:0005524">
    <property type="term" value="F:ATP binding"/>
    <property type="evidence" value="ECO:0007669"/>
    <property type="project" value="UniProtKB-KW"/>
</dbReference>
<dbReference type="GO" id="GO:0006071">
    <property type="term" value="P:glycerol metabolic process"/>
    <property type="evidence" value="ECO:0007669"/>
    <property type="project" value="TreeGrafter"/>
</dbReference>
<dbReference type="PANTHER" id="PTHR10196:SF93">
    <property type="entry name" value="L-RHAMNULOKINASE"/>
    <property type="match status" value="1"/>
</dbReference>
<evidence type="ECO:0000256" key="2">
    <source>
        <dbReference type="ARBA" id="ARBA00022679"/>
    </source>
</evidence>
<dbReference type="AlphaFoldDB" id="A0A9D1GP44"/>
<reference evidence="10" key="2">
    <citation type="journal article" date="2021" name="PeerJ">
        <title>Extensive microbial diversity within the chicken gut microbiome revealed by metagenomics and culture.</title>
        <authorList>
            <person name="Gilroy R."/>
            <person name="Ravi A."/>
            <person name="Getino M."/>
            <person name="Pursley I."/>
            <person name="Horton D.L."/>
            <person name="Alikhan N.F."/>
            <person name="Baker D."/>
            <person name="Gharbi K."/>
            <person name="Hall N."/>
            <person name="Watson M."/>
            <person name="Adriaenssens E.M."/>
            <person name="Foster-Nyarko E."/>
            <person name="Jarju S."/>
            <person name="Secka A."/>
            <person name="Antonio M."/>
            <person name="Oren A."/>
            <person name="Chaudhuri R.R."/>
            <person name="La Ragione R."/>
            <person name="Hildebrand F."/>
            <person name="Pallen M.J."/>
        </authorList>
    </citation>
    <scope>NUCLEOTIDE SEQUENCE</scope>
    <source>
        <strain evidence="10">ChiHecec2B26-709</strain>
    </source>
</reference>
<dbReference type="InterPro" id="IPR018484">
    <property type="entry name" value="FGGY_N"/>
</dbReference>
<accession>A0A9D1GP44</accession>
<comment type="caution">
    <text evidence="10">The sequence shown here is derived from an EMBL/GenBank/DDBJ whole genome shotgun (WGS) entry which is preliminary data.</text>
</comment>
<evidence type="ECO:0000313" key="10">
    <source>
        <dbReference type="EMBL" id="HIT47090.1"/>
    </source>
</evidence>
<evidence type="ECO:0000313" key="11">
    <source>
        <dbReference type="Proteomes" id="UP000886881"/>
    </source>
</evidence>
<keyword evidence="7" id="KW-0684">Rhamnose metabolism</keyword>
<feature type="domain" description="Carbohydrate kinase FGGY N-terminal" evidence="8">
    <location>
        <begin position="7"/>
        <end position="247"/>
    </location>
</feature>
<organism evidence="10 11">
    <name type="scientific">Candidatus Cryptobacteroides merdipullorum</name>
    <dbReference type="NCBI Taxonomy" id="2840771"/>
    <lineage>
        <taxon>Bacteria</taxon>
        <taxon>Pseudomonadati</taxon>
        <taxon>Bacteroidota</taxon>
        <taxon>Bacteroidia</taxon>
        <taxon>Bacteroidales</taxon>
        <taxon>Candidatus Cryptobacteroides</taxon>
    </lineage>
</organism>
<evidence type="ECO:0000256" key="1">
    <source>
        <dbReference type="ARBA" id="ARBA00009156"/>
    </source>
</evidence>
<dbReference type="InterPro" id="IPR000577">
    <property type="entry name" value="Carb_kinase_FGGY"/>
</dbReference>
<dbReference type="GO" id="GO:0019301">
    <property type="term" value="P:rhamnose catabolic process"/>
    <property type="evidence" value="ECO:0007669"/>
    <property type="project" value="InterPro"/>
</dbReference>
<evidence type="ECO:0000256" key="4">
    <source>
        <dbReference type="ARBA" id="ARBA00022777"/>
    </source>
</evidence>
<proteinExistence type="inferred from homology"/>